<evidence type="ECO:0000313" key="3">
    <source>
        <dbReference type="Proteomes" id="UP000050421"/>
    </source>
</evidence>
<dbReference type="OrthoDB" id="828185at2"/>
<name>A0A0P7Y1H2_9BACT</name>
<proteinExistence type="predicted"/>
<keyword evidence="1" id="KW-1133">Transmembrane helix</keyword>
<accession>A0A0P7Y1H2</accession>
<evidence type="ECO:0000313" key="2">
    <source>
        <dbReference type="EMBL" id="KPQ07852.1"/>
    </source>
</evidence>
<evidence type="ECO:0000256" key="1">
    <source>
        <dbReference type="SAM" id="Phobius"/>
    </source>
</evidence>
<dbReference type="AlphaFoldDB" id="A0A0P7Y1H2"/>
<dbReference type="STRING" id="1305737.GCA_000526355_02820"/>
<comment type="caution">
    <text evidence="2">The sequence shown here is derived from an EMBL/GenBank/DDBJ whole genome shotgun (WGS) entry which is preliminary data.</text>
</comment>
<organism evidence="2 3">
    <name type="scientific">Algoriphagus marincola HL-49</name>
    <dbReference type="NCBI Taxonomy" id="1305737"/>
    <lineage>
        <taxon>Bacteria</taxon>
        <taxon>Pseudomonadati</taxon>
        <taxon>Bacteroidota</taxon>
        <taxon>Cytophagia</taxon>
        <taxon>Cytophagales</taxon>
        <taxon>Cyclobacteriaceae</taxon>
        <taxon>Algoriphagus</taxon>
    </lineage>
</organism>
<dbReference type="Proteomes" id="UP000050421">
    <property type="component" value="Unassembled WGS sequence"/>
</dbReference>
<keyword evidence="1" id="KW-0812">Transmembrane</keyword>
<protein>
    <submittedName>
        <fullName evidence="2">Uncharacterized protein</fullName>
    </submittedName>
</protein>
<feature type="transmembrane region" description="Helical" evidence="1">
    <location>
        <begin position="29"/>
        <end position="47"/>
    </location>
</feature>
<sequence length="114" mass="12580">MLLALNQLDYHRMNTVSDRQLAHDSNRMVFAKNAIFTVLALIVIFSLEGKLSAENLRELSICFTFTPIATGLAGIIFKNTAGLRQSAGWMKYVGYGIGFLAYAGLIFLSFAIVI</sequence>
<gene>
    <name evidence="2" type="ORF">HLUCCX10_17365</name>
</gene>
<dbReference type="PATRIC" id="fig|1305737.6.peg.700"/>
<dbReference type="EMBL" id="LJXT01000167">
    <property type="protein sequence ID" value="KPQ07852.1"/>
    <property type="molecule type" value="Genomic_DNA"/>
</dbReference>
<feature type="transmembrane region" description="Helical" evidence="1">
    <location>
        <begin position="92"/>
        <end position="113"/>
    </location>
</feature>
<keyword evidence="1" id="KW-0472">Membrane</keyword>
<feature type="transmembrane region" description="Helical" evidence="1">
    <location>
        <begin position="59"/>
        <end position="77"/>
    </location>
</feature>
<reference evidence="2 3" key="1">
    <citation type="submission" date="2015-09" db="EMBL/GenBank/DDBJ databases">
        <title>Identification and resolution of microdiversity through metagenomic sequencing of parallel consortia.</title>
        <authorList>
            <person name="Nelson W.C."/>
            <person name="Romine M.F."/>
            <person name="Lindemann S.R."/>
        </authorList>
    </citation>
    <scope>NUCLEOTIDE SEQUENCE [LARGE SCALE GENOMIC DNA]</scope>
    <source>
        <strain evidence="2">HL-49</strain>
    </source>
</reference>